<keyword evidence="3" id="KW-1185">Reference proteome</keyword>
<dbReference type="EMBL" id="JAACYA010000002">
    <property type="protein sequence ID" value="MBK3333197.1"/>
    <property type="molecule type" value="Genomic_DNA"/>
</dbReference>
<feature type="domain" description="Glycosyltransferase 2-like" evidence="1">
    <location>
        <begin position="128"/>
        <end position="240"/>
    </location>
</feature>
<sequence>MEKIVSAEKLIYRLLDEEYLDDNGKIKKEYKFKINLSEFGIINSKITSKKDRKFNTYLFLPEREKRKGEGGLRTKGYFKFSYKLINNKWYICNIDGYPIKSVDKELEKSIRKYAKSNSLNLKELPLVSIITVVYNGEKYLEETIQSVINQVYPNIEYIIIDGGSTDGTLDIIRKYENYIDYWVSEPDDGIYDAMNKGIKSATGMWINFMNAGDSFTNREVLTKIKFHIYKEKALIYGNKIQNGEIIFPLDITKLEVGEIMACHQAMFFNKRVLKHELFYNVKYKIYGDYELVNRIYLKNPENLVYINEAICMFRGGGVSSKTSFQKRKDKYLILLNSYGISGLLRGILFRIKKGIYK</sequence>
<dbReference type="PANTHER" id="PTHR22916">
    <property type="entry name" value="GLYCOSYLTRANSFERASE"/>
    <property type="match status" value="1"/>
</dbReference>
<comment type="caution">
    <text evidence="2">The sequence shown here is derived from an EMBL/GenBank/DDBJ whole genome shotgun (WGS) entry which is preliminary data.</text>
</comment>
<proteinExistence type="predicted"/>
<dbReference type="CDD" id="cd06433">
    <property type="entry name" value="GT_2_WfgS_like"/>
    <property type="match status" value="1"/>
</dbReference>
<evidence type="ECO:0000259" key="1">
    <source>
        <dbReference type="Pfam" id="PF00535"/>
    </source>
</evidence>
<gene>
    <name evidence="2" type="ORF">GWK41_08950</name>
</gene>
<dbReference type="Gene3D" id="3.90.550.10">
    <property type="entry name" value="Spore Coat Polysaccharide Biosynthesis Protein SpsA, Chain A"/>
    <property type="match status" value="1"/>
</dbReference>
<accession>A0ABS1GJW0</accession>
<name>A0ABS1GJW0_9AQUI</name>
<dbReference type="InterPro" id="IPR029044">
    <property type="entry name" value="Nucleotide-diphossugar_trans"/>
</dbReference>
<organism evidence="2 3">
    <name type="scientific">Persephonella atlantica</name>
    <dbReference type="NCBI Taxonomy" id="2699429"/>
    <lineage>
        <taxon>Bacteria</taxon>
        <taxon>Pseudomonadati</taxon>
        <taxon>Aquificota</taxon>
        <taxon>Aquificia</taxon>
        <taxon>Aquificales</taxon>
        <taxon>Hydrogenothermaceae</taxon>
        <taxon>Persephonella</taxon>
    </lineage>
</organism>
<evidence type="ECO:0000313" key="2">
    <source>
        <dbReference type="EMBL" id="MBK3333197.1"/>
    </source>
</evidence>
<dbReference type="RefSeq" id="WP_200674654.1">
    <property type="nucleotide sequence ID" value="NZ_JAACYA010000002.1"/>
</dbReference>
<dbReference type="SUPFAM" id="SSF53448">
    <property type="entry name" value="Nucleotide-diphospho-sugar transferases"/>
    <property type="match status" value="1"/>
</dbReference>
<dbReference type="InterPro" id="IPR001173">
    <property type="entry name" value="Glyco_trans_2-like"/>
</dbReference>
<evidence type="ECO:0000313" key="3">
    <source>
        <dbReference type="Proteomes" id="UP000772812"/>
    </source>
</evidence>
<dbReference type="Pfam" id="PF00535">
    <property type="entry name" value="Glycos_transf_2"/>
    <property type="match status" value="1"/>
</dbReference>
<protein>
    <submittedName>
        <fullName evidence="2">Glycosyltransferase</fullName>
    </submittedName>
</protein>
<reference evidence="2 3" key="1">
    <citation type="journal article" date="2021" name="Syst. Appl. Microbiol.">
        <title>Persephonella atlantica sp. nov.: How to adapt to physico-chemical gradients in high temperature hydrothermal habitats.</title>
        <authorList>
            <person name="Francois D.X."/>
            <person name="Godfroy A."/>
            <person name="Mathien C."/>
            <person name="Aube J."/>
            <person name="Cathalot C."/>
            <person name="Lesongeur F."/>
            <person name="L'Haridon S."/>
            <person name="Philippon X."/>
            <person name="Roussel E.G."/>
        </authorList>
    </citation>
    <scope>NUCLEOTIDE SEQUENCE [LARGE SCALE GENOMIC DNA]</scope>
    <source>
        <strain evidence="2 3">MO1340</strain>
    </source>
</reference>
<dbReference type="PANTHER" id="PTHR22916:SF67">
    <property type="entry name" value="COLANIC ACID BIOSYNTHESIS GLYCOSYL TRANSFERASE WCAE-RELATED"/>
    <property type="match status" value="1"/>
</dbReference>
<dbReference type="Proteomes" id="UP000772812">
    <property type="component" value="Unassembled WGS sequence"/>
</dbReference>